<dbReference type="InterPro" id="IPR055170">
    <property type="entry name" value="GFO_IDH_MocA-like_dom"/>
</dbReference>
<dbReference type="Pfam" id="PF22725">
    <property type="entry name" value="GFO_IDH_MocA_C3"/>
    <property type="match status" value="1"/>
</dbReference>
<evidence type="ECO:0000256" key="1">
    <source>
        <dbReference type="ARBA" id="ARBA00010928"/>
    </source>
</evidence>
<reference evidence="4" key="1">
    <citation type="submission" date="2021-01" db="EMBL/GenBank/DDBJ databases">
        <authorList>
            <person name="Corre E."/>
            <person name="Pelletier E."/>
            <person name="Niang G."/>
            <person name="Scheremetjew M."/>
            <person name="Finn R."/>
            <person name="Kale V."/>
            <person name="Holt S."/>
            <person name="Cochrane G."/>
            <person name="Meng A."/>
            <person name="Brown T."/>
            <person name="Cohen L."/>
        </authorList>
    </citation>
    <scope>NUCLEOTIDE SEQUENCE</scope>
</reference>
<evidence type="ECO:0000259" key="3">
    <source>
        <dbReference type="Pfam" id="PF22725"/>
    </source>
</evidence>
<proteinExistence type="inferred from homology"/>
<gene>
    <name evidence="4" type="ORF">NSCI0253_LOCUS12335</name>
</gene>
<name>A0A7S1A0B4_NOCSC</name>
<accession>A0A7S1A0B4</accession>
<dbReference type="Pfam" id="PF01408">
    <property type="entry name" value="GFO_IDH_MocA"/>
    <property type="match status" value="1"/>
</dbReference>
<feature type="domain" description="Gfo/Idh/MocA-like oxidoreductase N-terminal" evidence="2">
    <location>
        <begin position="4"/>
        <end position="134"/>
    </location>
</feature>
<comment type="similarity">
    <text evidence="1">Belongs to the Gfo/Idh/MocA family.</text>
</comment>
<dbReference type="InterPro" id="IPR036291">
    <property type="entry name" value="NAD(P)-bd_dom_sf"/>
</dbReference>
<dbReference type="GO" id="GO:0000166">
    <property type="term" value="F:nucleotide binding"/>
    <property type="evidence" value="ECO:0007669"/>
    <property type="project" value="InterPro"/>
</dbReference>
<dbReference type="InterPro" id="IPR000683">
    <property type="entry name" value="Gfo/Idh/MocA-like_OxRdtase_N"/>
</dbReference>
<protein>
    <recommendedName>
        <fullName evidence="5">Gfo/Idh/MocA-like oxidoreductase N-terminal domain-containing protein</fullName>
    </recommendedName>
</protein>
<dbReference type="Gene3D" id="3.30.360.10">
    <property type="entry name" value="Dihydrodipicolinate Reductase, domain 2"/>
    <property type="match status" value="1"/>
</dbReference>
<dbReference type="InterPro" id="IPR051450">
    <property type="entry name" value="Gfo/Idh/MocA_Oxidoreductases"/>
</dbReference>
<evidence type="ECO:0000259" key="2">
    <source>
        <dbReference type="Pfam" id="PF01408"/>
    </source>
</evidence>
<dbReference type="PANTHER" id="PTHR43377:SF8">
    <property type="entry name" value="BLR3664 PROTEIN"/>
    <property type="match status" value="1"/>
</dbReference>
<sequence>MCSRLAVVGAGPLVGVHHCRAVVALQNMDVELACICEKSAEDNTASQEFACKLYTDVRTMVMEEELDGLVLSTPTHLHLQNALDCFSAIQARRAAGLSVLSALLVEKPICESLSAAQKLVEAAQAAGVKILVGHQRRHSPMVRMTRDVVQSVDFGPLRGFTAEFAIMKPDEYFSNDPRLLWRKERNKGGPALINMIHDVDLIRYITGDDVANVYAVMSGAARNNEVEDTGAVTLTTQQGAIGTFFFSDAVPSPWSYEFTARENKKYPPVGDRDCYHFMGAQRSVAFPTLEHFTYGDAKGWDEPLITTRTEVERKDPIVLQMAHFVRLCRREEESVCDGRDAIQSLAIVMAAIRSAETGVPVKPSQLLAESSGTVDINESTAA</sequence>
<dbReference type="PANTHER" id="PTHR43377">
    <property type="entry name" value="BILIVERDIN REDUCTASE A"/>
    <property type="match status" value="1"/>
</dbReference>
<organism evidence="4">
    <name type="scientific">Noctiluca scintillans</name>
    <name type="common">Sea sparkle</name>
    <name type="synonym">Red tide dinoflagellate</name>
    <dbReference type="NCBI Taxonomy" id="2966"/>
    <lineage>
        <taxon>Eukaryota</taxon>
        <taxon>Sar</taxon>
        <taxon>Alveolata</taxon>
        <taxon>Dinophyceae</taxon>
        <taxon>Noctilucales</taxon>
        <taxon>Noctilucaceae</taxon>
        <taxon>Noctiluca</taxon>
    </lineage>
</organism>
<evidence type="ECO:0008006" key="5">
    <source>
        <dbReference type="Google" id="ProtNLM"/>
    </source>
</evidence>
<evidence type="ECO:0000313" key="4">
    <source>
        <dbReference type="EMBL" id="CAD8837987.1"/>
    </source>
</evidence>
<dbReference type="AlphaFoldDB" id="A0A7S1A0B4"/>
<dbReference type="Gene3D" id="3.40.50.720">
    <property type="entry name" value="NAD(P)-binding Rossmann-like Domain"/>
    <property type="match status" value="1"/>
</dbReference>
<dbReference type="SUPFAM" id="SSF51735">
    <property type="entry name" value="NAD(P)-binding Rossmann-fold domains"/>
    <property type="match status" value="1"/>
</dbReference>
<dbReference type="SUPFAM" id="SSF55347">
    <property type="entry name" value="Glyceraldehyde-3-phosphate dehydrogenase-like, C-terminal domain"/>
    <property type="match status" value="1"/>
</dbReference>
<dbReference type="EMBL" id="HBFQ01017692">
    <property type="protein sequence ID" value="CAD8837987.1"/>
    <property type="molecule type" value="Transcribed_RNA"/>
</dbReference>
<feature type="domain" description="GFO/IDH/MocA-like oxidoreductase" evidence="3">
    <location>
        <begin position="143"/>
        <end position="254"/>
    </location>
</feature>